<dbReference type="EMBL" id="CP003418">
    <property type="protein sequence ID" value="AFH50784.1"/>
    <property type="molecule type" value="Genomic_DNA"/>
</dbReference>
<dbReference type="Pfam" id="PF00005">
    <property type="entry name" value="ABC_tran"/>
    <property type="match status" value="1"/>
</dbReference>
<organism evidence="4 5">
    <name type="scientific">Ignavibacterium album (strain DSM 19864 / JCM 16511 / NBRC 101810 / Mat9-16)</name>
    <dbReference type="NCBI Taxonomy" id="945713"/>
    <lineage>
        <taxon>Bacteria</taxon>
        <taxon>Pseudomonadati</taxon>
        <taxon>Ignavibacteriota</taxon>
        <taxon>Ignavibacteria</taxon>
        <taxon>Ignavibacteriales</taxon>
        <taxon>Ignavibacteriaceae</taxon>
        <taxon>Ignavibacterium</taxon>
    </lineage>
</organism>
<dbReference type="SMART" id="SM00382">
    <property type="entry name" value="AAA"/>
    <property type="match status" value="1"/>
</dbReference>
<evidence type="ECO:0000313" key="4">
    <source>
        <dbReference type="EMBL" id="AFH50784.1"/>
    </source>
</evidence>
<dbReference type="RefSeq" id="WP_014561920.1">
    <property type="nucleotide sequence ID" value="NC_017464.1"/>
</dbReference>
<protein>
    <submittedName>
        <fullName evidence="4">ABC-type multidrug transport system ATPase component</fullName>
    </submittedName>
</protein>
<dbReference type="eggNOG" id="COG1131">
    <property type="taxonomic scope" value="Bacteria"/>
</dbReference>
<sequence length="210" mass="24163">MSNYSLEVNQLTKYFGRRLIFSNLNFRFADNGIFGISGPNGSGKSTLVKILAGIIGANKGEVKHFLDGKEIIQEKIHNHIGFVSPYLVLYEEFSAEENLMMFAKIRGVEYDKSRVDYLFEKFLLLKRKDDLVKTYSSGMKQRLKFIFALMHSPQLIILDEPTSNLDDEGKNSVYELIREEGKKNIVLVASNEKNDLDQCTEIIFLENYKR</sequence>
<dbReference type="InterPro" id="IPR003593">
    <property type="entry name" value="AAA+_ATPase"/>
</dbReference>
<evidence type="ECO:0000259" key="3">
    <source>
        <dbReference type="PROSITE" id="PS50893"/>
    </source>
</evidence>
<dbReference type="OrthoDB" id="9808363at2"/>
<dbReference type="InterPro" id="IPR027417">
    <property type="entry name" value="P-loop_NTPase"/>
</dbReference>
<evidence type="ECO:0000313" key="5">
    <source>
        <dbReference type="Proteomes" id="UP000007394"/>
    </source>
</evidence>
<dbReference type="PROSITE" id="PS50893">
    <property type="entry name" value="ABC_TRANSPORTER_2"/>
    <property type="match status" value="1"/>
</dbReference>
<evidence type="ECO:0000256" key="2">
    <source>
        <dbReference type="ARBA" id="ARBA00022840"/>
    </source>
</evidence>
<accession>I0AP77</accession>
<dbReference type="Proteomes" id="UP000007394">
    <property type="component" value="Chromosome"/>
</dbReference>
<dbReference type="STRING" id="945713.IALB_3081"/>
<dbReference type="AlphaFoldDB" id="I0AP77"/>
<evidence type="ECO:0000256" key="1">
    <source>
        <dbReference type="ARBA" id="ARBA00022741"/>
    </source>
</evidence>
<dbReference type="GO" id="GO:0005524">
    <property type="term" value="F:ATP binding"/>
    <property type="evidence" value="ECO:0007669"/>
    <property type="project" value="UniProtKB-KW"/>
</dbReference>
<dbReference type="PANTHER" id="PTHR43038:SF3">
    <property type="entry name" value="ABC TRANSPORTER G FAMILY MEMBER 20 ISOFORM X1"/>
    <property type="match status" value="1"/>
</dbReference>
<dbReference type="CDD" id="cd03230">
    <property type="entry name" value="ABC_DR_subfamily_A"/>
    <property type="match status" value="1"/>
</dbReference>
<keyword evidence="2" id="KW-0067">ATP-binding</keyword>
<dbReference type="KEGG" id="ial:IALB_3081"/>
<keyword evidence="1" id="KW-0547">Nucleotide-binding</keyword>
<dbReference type="Gene3D" id="3.40.50.300">
    <property type="entry name" value="P-loop containing nucleotide triphosphate hydrolases"/>
    <property type="match status" value="1"/>
</dbReference>
<keyword evidence="5" id="KW-1185">Reference proteome</keyword>
<gene>
    <name evidence="4" type="ordered locus">IALB_3081</name>
</gene>
<proteinExistence type="predicted"/>
<feature type="domain" description="ABC transporter" evidence="3">
    <location>
        <begin position="6"/>
        <end position="209"/>
    </location>
</feature>
<dbReference type="InterPro" id="IPR003439">
    <property type="entry name" value="ABC_transporter-like_ATP-bd"/>
</dbReference>
<dbReference type="PANTHER" id="PTHR43038">
    <property type="entry name" value="ATP-BINDING CASSETTE, SUB-FAMILY H, MEMBER 1"/>
    <property type="match status" value="1"/>
</dbReference>
<dbReference type="SUPFAM" id="SSF52540">
    <property type="entry name" value="P-loop containing nucleoside triphosphate hydrolases"/>
    <property type="match status" value="1"/>
</dbReference>
<dbReference type="HOGENOM" id="CLU_000604_1_2_10"/>
<name>I0AP77_IGNAJ</name>
<reference evidence="4 5" key="1">
    <citation type="journal article" date="2012" name="Front. Microbiol.">
        <title>Complete genome of Ignavibacterium album, a metabolically versatile, flagellated, facultative anaerobe from the phylum Chlorobi.</title>
        <authorList>
            <person name="Liu Z."/>
            <person name="Frigaard N.-U."/>
            <person name="Vogl K."/>
            <person name="Iino T."/>
            <person name="Ohkuma M."/>
            <person name="Overmann J."/>
            <person name="Bryant D.A."/>
        </authorList>
    </citation>
    <scope>NUCLEOTIDE SEQUENCE [LARGE SCALE GENOMIC DNA]</scope>
    <source>
        <strain evidence="5">DSM 19864 / JCM 16511 / NBRC 101810 / Mat9-16</strain>
    </source>
</reference>
<dbReference type="GO" id="GO:0016887">
    <property type="term" value="F:ATP hydrolysis activity"/>
    <property type="evidence" value="ECO:0007669"/>
    <property type="project" value="InterPro"/>
</dbReference>